<protein>
    <recommendedName>
        <fullName evidence="2">DNA-directed DNA polymerase</fullName>
        <ecNumber evidence="2">2.7.7.7</ecNumber>
    </recommendedName>
</protein>
<dbReference type="EMBL" id="FOFS01000007">
    <property type="protein sequence ID" value="SEQ50271.1"/>
    <property type="molecule type" value="Genomic_DNA"/>
</dbReference>
<evidence type="ECO:0000256" key="5">
    <source>
        <dbReference type="ARBA" id="ARBA00022705"/>
    </source>
</evidence>
<evidence type="ECO:0000256" key="4">
    <source>
        <dbReference type="ARBA" id="ARBA00022695"/>
    </source>
</evidence>
<feature type="domain" description="DNA-directed DNA polymerase family B mitochondria/virus" evidence="9">
    <location>
        <begin position="337"/>
        <end position="522"/>
    </location>
</feature>
<keyword evidence="4" id="KW-0548">Nucleotidyltransferase</keyword>
<dbReference type="GO" id="GO:0000166">
    <property type="term" value="F:nucleotide binding"/>
    <property type="evidence" value="ECO:0007669"/>
    <property type="project" value="InterPro"/>
</dbReference>
<evidence type="ECO:0000256" key="6">
    <source>
        <dbReference type="ARBA" id="ARBA00022932"/>
    </source>
</evidence>
<dbReference type="GO" id="GO:0003677">
    <property type="term" value="F:DNA binding"/>
    <property type="evidence" value="ECO:0007669"/>
    <property type="project" value="UniProtKB-KW"/>
</dbReference>
<evidence type="ECO:0000256" key="2">
    <source>
        <dbReference type="ARBA" id="ARBA00012417"/>
    </source>
</evidence>
<dbReference type="RefSeq" id="WP_093285391.1">
    <property type="nucleotide sequence ID" value="NZ_FOFS01000007.1"/>
</dbReference>
<evidence type="ECO:0000256" key="3">
    <source>
        <dbReference type="ARBA" id="ARBA00022679"/>
    </source>
</evidence>
<dbReference type="Pfam" id="PF03175">
    <property type="entry name" value="DNA_pol_B_2"/>
    <property type="match status" value="1"/>
</dbReference>
<dbReference type="STRING" id="489703.SAMN04488038_10797"/>
<evidence type="ECO:0000256" key="1">
    <source>
        <dbReference type="ARBA" id="ARBA00005755"/>
    </source>
</evidence>
<keyword evidence="3" id="KW-0808">Transferase</keyword>
<evidence type="ECO:0000313" key="10">
    <source>
        <dbReference type="EMBL" id="SEQ50271.1"/>
    </source>
</evidence>
<comment type="similarity">
    <text evidence="1">Belongs to the DNA polymerase type-B family.</text>
</comment>
<evidence type="ECO:0000256" key="7">
    <source>
        <dbReference type="ARBA" id="ARBA00023125"/>
    </source>
</evidence>
<keyword evidence="5" id="KW-0235">DNA replication</keyword>
<dbReference type="InterPro" id="IPR004868">
    <property type="entry name" value="DNA-dir_DNA_pol_B_mt/vir"/>
</dbReference>
<dbReference type="InterPro" id="IPR043502">
    <property type="entry name" value="DNA/RNA_pol_sf"/>
</dbReference>
<dbReference type="GO" id="GO:0006260">
    <property type="term" value="P:DNA replication"/>
    <property type="evidence" value="ECO:0007669"/>
    <property type="project" value="UniProtKB-KW"/>
</dbReference>
<accession>A0A1H9GJK1</accession>
<comment type="catalytic activity">
    <reaction evidence="8">
        <text>DNA(n) + a 2'-deoxyribonucleoside 5'-triphosphate = DNA(n+1) + diphosphate</text>
        <dbReference type="Rhea" id="RHEA:22508"/>
        <dbReference type="Rhea" id="RHEA-COMP:17339"/>
        <dbReference type="Rhea" id="RHEA-COMP:17340"/>
        <dbReference type="ChEBI" id="CHEBI:33019"/>
        <dbReference type="ChEBI" id="CHEBI:61560"/>
        <dbReference type="ChEBI" id="CHEBI:173112"/>
        <dbReference type="EC" id="2.7.7.7"/>
    </reaction>
</comment>
<dbReference type="EC" id="2.7.7.7" evidence="2"/>
<evidence type="ECO:0000313" key="11">
    <source>
        <dbReference type="Proteomes" id="UP000199233"/>
    </source>
</evidence>
<keyword evidence="11" id="KW-1185">Reference proteome</keyword>
<sequence length="865" mass="96220">MGAMKRTWDFSLDDIIEVEVECDRELRILDNEIKALDAECGGPLPGLGPSIVVGVDSEWRPDPKDATRNVVLSVQFYLIGECGEASRVVYPTGEKRSQRPGLVDELTLLIGDAIKSKVVLEWPREVVLCGYFTRADLTSFGDIDEFKRKFDGVGGSVATTGRNADFEVAMEAGVAHYKSSVSAVTGMENELSRLLSIRLVDLARHTAPGTSLAQVGEWLQLPKLKIPEGFSIERMHELRDRDPGAFEAYGLRDAEIAAKYYLGLKPTAELLTKRSEVPATVSALAVATLKSALHDAGFDFQELWGLGVAKRAYWDDRKGKVRTQRVALPRQELRYAENLIVDAYHGGRNESFCFGPTPVREWFDYDLRGAYTTALLDLSPIDYARVRRTTDPSDFVGRIMGFAWVTFAFPPGTRFPCLPIRTERGLVFTLVGETACSAPEIALALSMGCEVKVRDGVIFPWIADDDRRFFEPFVSRIARLRRAEVKGSLREAYFKLVGNSLYGKTAQGLREKRAFNTRRMGSDAVPRSAVTHAAFAAHATGFVRAVMGELLAGLGPDRQAISVTTDGFITDAPIEALDTSGAATSRFRELSERVAPGLPMLERKHGARQIISMKTRGQATSIPLEGHPIVLAMTSVSPPVPKPERNDYMVDLFLGRTPDSLTQQSSFASLRDQWVHDFDLVRRTLQVRLNLEYDMKRRPLSPGVQAVRGVEHLAFDTGPWGTREEMEQARAQFDGWRRERCLKTLDDYAHWSGVLQFRRVASRHRRSGSTSINLTREGAVGVARRTFLRLYAQKQVDPERAMPYSAVAAWLTAAGYPTTLVELKNASRASIVEHSAPNTADVHRFLQVVSAQFPDFDVRRIVVDG</sequence>
<dbReference type="AlphaFoldDB" id="A0A1H9GJK1"/>
<reference evidence="10 11" key="1">
    <citation type="submission" date="2016-10" db="EMBL/GenBank/DDBJ databases">
        <authorList>
            <person name="de Groot N.N."/>
        </authorList>
    </citation>
    <scope>NUCLEOTIDE SEQUENCE [LARGE SCALE GENOMIC DNA]</scope>
    <source>
        <strain evidence="10 11">DSM 25927</strain>
    </source>
</reference>
<evidence type="ECO:0000256" key="8">
    <source>
        <dbReference type="ARBA" id="ARBA00049244"/>
    </source>
</evidence>
<gene>
    <name evidence="10" type="ORF">SAMN04488038_10797</name>
</gene>
<dbReference type="OrthoDB" id="2066645at2"/>
<dbReference type="Proteomes" id="UP000199233">
    <property type="component" value="Unassembled WGS sequence"/>
</dbReference>
<dbReference type="GO" id="GO:0003887">
    <property type="term" value="F:DNA-directed DNA polymerase activity"/>
    <property type="evidence" value="ECO:0007669"/>
    <property type="project" value="UniProtKB-KW"/>
</dbReference>
<proteinExistence type="inferred from homology"/>
<dbReference type="SUPFAM" id="SSF56672">
    <property type="entry name" value="DNA/RNA polymerases"/>
    <property type="match status" value="1"/>
</dbReference>
<keyword evidence="6" id="KW-0239">DNA-directed DNA polymerase</keyword>
<keyword evidence="7" id="KW-0238">DNA-binding</keyword>
<evidence type="ECO:0000259" key="9">
    <source>
        <dbReference type="Pfam" id="PF03175"/>
    </source>
</evidence>
<name>A0A1H9GJK1_9GAMM</name>
<organism evidence="10 11">
    <name type="scientific">Solimonas aquatica</name>
    <dbReference type="NCBI Taxonomy" id="489703"/>
    <lineage>
        <taxon>Bacteria</taxon>
        <taxon>Pseudomonadati</taxon>
        <taxon>Pseudomonadota</taxon>
        <taxon>Gammaproteobacteria</taxon>
        <taxon>Nevskiales</taxon>
        <taxon>Nevskiaceae</taxon>
        <taxon>Solimonas</taxon>
    </lineage>
</organism>